<evidence type="ECO:0000313" key="2">
    <source>
        <dbReference type="Proteomes" id="UP000663918"/>
    </source>
</evidence>
<dbReference type="Proteomes" id="UP000663918">
    <property type="component" value="Chromosome"/>
</dbReference>
<name>A0A975GVG7_9CAUL</name>
<dbReference type="KEGG" id="bgoe:IFJ75_15325"/>
<evidence type="ECO:0000313" key="1">
    <source>
        <dbReference type="EMBL" id="QTC90608.1"/>
    </source>
</evidence>
<dbReference type="AlphaFoldDB" id="A0A975GVG7"/>
<dbReference type="EMBL" id="CP062222">
    <property type="protein sequence ID" value="QTC90608.1"/>
    <property type="molecule type" value="Genomic_DNA"/>
</dbReference>
<keyword evidence="2" id="KW-1185">Reference proteome</keyword>
<sequence>MTDGKGGFIAGETLSPCTEAEVAAIQELSGVLRGPISLNWRQDAFAELRSAHGVVRFEAVS</sequence>
<gene>
    <name evidence="1" type="ORF">IFJ75_15325</name>
</gene>
<reference evidence="1" key="1">
    <citation type="submission" date="2020-09" db="EMBL/GenBank/DDBJ databases">
        <title>Brevundimonas sp. LVF2 isolated from a puddle in Goettingen, Germany.</title>
        <authorList>
            <person name="Friedrich I."/>
            <person name="Klassen A."/>
            <person name="Hannes N."/>
            <person name="Schneider D."/>
            <person name="Hertel R."/>
            <person name="Daniel R."/>
        </authorList>
    </citation>
    <scope>NUCLEOTIDE SEQUENCE</scope>
    <source>
        <strain evidence="1">LVF2</strain>
    </source>
</reference>
<proteinExistence type="predicted"/>
<dbReference type="RefSeq" id="WP_207869142.1">
    <property type="nucleotide sequence ID" value="NZ_CP062222.1"/>
</dbReference>
<accession>A0A975GVG7</accession>
<organism evidence="1 2">
    <name type="scientific">Brevundimonas goettingensis</name>
    <dbReference type="NCBI Taxonomy" id="2774190"/>
    <lineage>
        <taxon>Bacteria</taxon>
        <taxon>Pseudomonadati</taxon>
        <taxon>Pseudomonadota</taxon>
        <taxon>Alphaproteobacteria</taxon>
        <taxon>Caulobacterales</taxon>
        <taxon>Caulobacteraceae</taxon>
        <taxon>Brevundimonas</taxon>
    </lineage>
</organism>
<protein>
    <submittedName>
        <fullName evidence="1">Uncharacterized protein</fullName>
    </submittedName>
</protein>